<dbReference type="Proteomes" id="UP001138997">
    <property type="component" value="Unassembled WGS sequence"/>
</dbReference>
<evidence type="ECO:0000313" key="2">
    <source>
        <dbReference type="Proteomes" id="UP001138997"/>
    </source>
</evidence>
<dbReference type="AlphaFoldDB" id="A0A9X1N9A4"/>
<dbReference type="EMBL" id="JAJOMB010000003">
    <property type="protein sequence ID" value="MCD5310907.1"/>
    <property type="molecule type" value="Genomic_DNA"/>
</dbReference>
<name>A0A9X1N9A4_9ACTN</name>
<evidence type="ECO:0000313" key="1">
    <source>
        <dbReference type="EMBL" id="MCD5310907.1"/>
    </source>
</evidence>
<protein>
    <submittedName>
        <fullName evidence="1">Uncharacterized protein</fullName>
    </submittedName>
</protein>
<keyword evidence="2" id="KW-1185">Reference proteome</keyword>
<accession>A0A9X1N9A4</accession>
<comment type="caution">
    <text evidence="1">The sequence shown here is derived from an EMBL/GenBank/DDBJ whole genome shotgun (WGS) entry which is preliminary data.</text>
</comment>
<gene>
    <name evidence="1" type="ORF">LR394_08370</name>
</gene>
<organism evidence="1 2">
    <name type="scientific">Kineosporia babensis</name>
    <dbReference type="NCBI Taxonomy" id="499548"/>
    <lineage>
        <taxon>Bacteria</taxon>
        <taxon>Bacillati</taxon>
        <taxon>Actinomycetota</taxon>
        <taxon>Actinomycetes</taxon>
        <taxon>Kineosporiales</taxon>
        <taxon>Kineosporiaceae</taxon>
        <taxon>Kineosporia</taxon>
    </lineage>
</organism>
<dbReference type="RefSeq" id="WP_231440083.1">
    <property type="nucleotide sequence ID" value="NZ_JAJOMB010000003.1"/>
</dbReference>
<sequence>MTSDILEALDAVLADHEATSEELCQQYFTEAMAGVRDALDGDVSSPWREGASWRAPEKPARSLDWGQTGWIEVGYTQESTIVPPFEWAGLVERLANAVHLAVPVEAEHPLLMGADVRDFTASDPLGGLLDVVEPSVVHRRTVALEARPPVMPATRIPQRGSVYSLPVQQRRRR</sequence>
<reference evidence="1" key="1">
    <citation type="submission" date="2021-11" db="EMBL/GenBank/DDBJ databases">
        <title>Streptomyces corallinus and Kineosporia corallina sp. nov., two new coral-derived marine actinobacteria.</title>
        <authorList>
            <person name="Buangrab K."/>
            <person name="Sutthacheep M."/>
            <person name="Yeemin T."/>
            <person name="Harunari E."/>
            <person name="Igarashi Y."/>
            <person name="Sripreechasak P."/>
            <person name="Kanchanasin P."/>
            <person name="Tanasupawat S."/>
            <person name="Phongsopitanun W."/>
        </authorList>
    </citation>
    <scope>NUCLEOTIDE SEQUENCE</scope>
    <source>
        <strain evidence="1">JCM 31032</strain>
    </source>
</reference>
<proteinExistence type="predicted"/>